<evidence type="ECO:0000313" key="2">
    <source>
        <dbReference type="Proteomes" id="UP001589891"/>
    </source>
</evidence>
<sequence length="259" mass="28891">MPPFSYAKALLQHLGIAVEDIHTSDAEQKQEADFLVSFGGVRVLIEEKTKEDGPTYLAERAEELECGEIHAVTLPISRDETLSGLIRNASRQLRSSSNKPHGFRLMWFTAAGVHAEGKYEQFIATLYGRANLLEMNAAHYRPCYYFRNADFFRRAKVIDGAIVAHTDGKFIFAKLCLNSLSPRYEALRRSAVLQPFGSAVEDPIILEAEGTAFILDCALDRKNEGPLLAYLQEKYGTAPLMTFDLGYTNAAILLPKNEP</sequence>
<protein>
    <submittedName>
        <fullName evidence="1">Uncharacterized protein</fullName>
    </submittedName>
</protein>
<proteinExistence type="predicted"/>
<reference evidence="1 2" key="1">
    <citation type="submission" date="2024-09" db="EMBL/GenBank/DDBJ databases">
        <authorList>
            <person name="Sun Q."/>
            <person name="Mori K."/>
        </authorList>
    </citation>
    <scope>NUCLEOTIDE SEQUENCE [LARGE SCALE GENOMIC DNA]</scope>
    <source>
        <strain evidence="1 2">NCAIM B.01794</strain>
    </source>
</reference>
<dbReference type="EMBL" id="JBHLSS010000098">
    <property type="protein sequence ID" value="MFC0710904.1"/>
    <property type="molecule type" value="Genomic_DNA"/>
</dbReference>
<organism evidence="1 2">
    <name type="scientific">Azorhizophilus paspali</name>
    <name type="common">Azotobacter paspali</name>
    <dbReference type="NCBI Taxonomy" id="69963"/>
    <lineage>
        <taxon>Bacteria</taxon>
        <taxon>Pseudomonadati</taxon>
        <taxon>Pseudomonadota</taxon>
        <taxon>Gammaproteobacteria</taxon>
        <taxon>Pseudomonadales</taxon>
        <taxon>Pseudomonadaceae</taxon>
        <taxon>Azorhizophilus</taxon>
    </lineage>
</organism>
<name>A0ABV6SMZ1_AZOPA</name>
<comment type="caution">
    <text evidence="1">The sequence shown here is derived from an EMBL/GenBank/DDBJ whole genome shotgun (WGS) entry which is preliminary data.</text>
</comment>
<dbReference type="RefSeq" id="WP_376947439.1">
    <property type="nucleotide sequence ID" value="NZ_CP171449.1"/>
</dbReference>
<evidence type="ECO:0000313" key="1">
    <source>
        <dbReference type="EMBL" id="MFC0710904.1"/>
    </source>
</evidence>
<keyword evidence="2" id="KW-1185">Reference proteome</keyword>
<gene>
    <name evidence="1" type="ORF">ACFFGX_15555</name>
</gene>
<dbReference type="Proteomes" id="UP001589891">
    <property type="component" value="Unassembled WGS sequence"/>
</dbReference>
<accession>A0ABV6SMZ1</accession>